<dbReference type="SMART" id="SM00934">
    <property type="entry name" value="OMPdecase"/>
    <property type="match status" value="1"/>
</dbReference>
<dbReference type="GO" id="GO:0006207">
    <property type="term" value="P:'de novo' pyrimidine nucleobase biosynthetic process"/>
    <property type="evidence" value="ECO:0007669"/>
    <property type="project" value="InterPro"/>
</dbReference>
<dbReference type="EMBL" id="AJYA01000039">
    <property type="protein sequence ID" value="EIM74816.1"/>
    <property type="molecule type" value="Genomic_DNA"/>
</dbReference>
<dbReference type="SUPFAM" id="SSF51366">
    <property type="entry name" value="Ribulose-phoshate binding barrel"/>
    <property type="match status" value="1"/>
</dbReference>
<evidence type="ECO:0000256" key="2">
    <source>
        <dbReference type="ARBA" id="ARBA00008847"/>
    </source>
</evidence>
<dbReference type="RefSeq" id="WP_009056416.1">
    <property type="nucleotide sequence ID" value="NZ_AJYA01000039.1"/>
</dbReference>
<dbReference type="CDD" id="cd04725">
    <property type="entry name" value="OMP_decarboxylase_like"/>
    <property type="match status" value="1"/>
</dbReference>
<dbReference type="GO" id="GO:0044205">
    <property type="term" value="P:'de novo' UMP biosynthetic process"/>
    <property type="evidence" value="ECO:0007669"/>
    <property type="project" value="UniProtKB-UniPathway"/>
</dbReference>
<evidence type="ECO:0000313" key="10">
    <source>
        <dbReference type="Proteomes" id="UP000005551"/>
    </source>
</evidence>
<protein>
    <recommendedName>
        <fullName evidence="7">Orotidine-5'-phosphate decarboxylase</fullName>
        <ecNumber evidence="7">4.1.1.23</ecNumber>
    </recommendedName>
</protein>
<evidence type="ECO:0000313" key="9">
    <source>
        <dbReference type="EMBL" id="EIM74816.1"/>
    </source>
</evidence>
<dbReference type="PANTHER" id="PTHR43375">
    <property type="entry name" value="OROTIDINE 5'-PHOSPHATE DECARBOXYLASE"/>
    <property type="match status" value="1"/>
</dbReference>
<comment type="catalytic activity">
    <reaction evidence="6">
        <text>orotidine 5'-phosphate + H(+) = UMP + CO2</text>
        <dbReference type="Rhea" id="RHEA:11596"/>
        <dbReference type="ChEBI" id="CHEBI:15378"/>
        <dbReference type="ChEBI" id="CHEBI:16526"/>
        <dbReference type="ChEBI" id="CHEBI:57538"/>
        <dbReference type="ChEBI" id="CHEBI:57865"/>
        <dbReference type="EC" id="4.1.1.23"/>
    </reaction>
</comment>
<dbReference type="PATRIC" id="fig|1189621.3.peg.3201"/>
<comment type="similarity">
    <text evidence="2">Belongs to the OMP decarboxylase family. Type 2 subfamily.</text>
</comment>
<accession>I5BZ14</accession>
<dbReference type="InterPro" id="IPR001754">
    <property type="entry name" value="OMPdeCOase_dom"/>
</dbReference>
<evidence type="ECO:0000259" key="8">
    <source>
        <dbReference type="SMART" id="SM00934"/>
    </source>
</evidence>
<dbReference type="OrthoDB" id="9808470at2"/>
<comment type="pathway">
    <text evidence="1">Pyrimidine metabolism; UMP biosynthesis via de novo pathway; UMP from orotate: step 2/2.</text>
</comment>
<evidence type="ECO:0000256" key="5">
    <source>
        <dbReference type="ARBA" id="ARBA00023239"/>
    </source>
</evidence>
<keyword evidence="3" id="KW-0210">Decarboxylase</keyword>
<dbReference type="GO" id="GO:0004590">
    <property type="term" value="F:orotidine-5'-phosphate decarboxylase activity"/>
    <property type="evidence" value="ECO:0007669"/>
    <property type="project" value="UniProtKB-UniRule"/>
</dbReference>
<dbReference type="Proteomes" id="UP000005551">
    <property type="component" value="Unassembled WGS sequence"/>
</dbReference>
<evidence type="ECO:0000256" key="6">
    <source>
        <dbReference type="ARBA" id="ARBA00049157"/>
    </source>
</evidence>
<dbReference type="InterPro" id="IPR013785">
    <property type="entry name" value="Aldolase_TIM"/>
</dbReference>
<reference evidence="9 10" key="1">
    <citation type="submission" date="2012-05" db="EMBL/GenBank/DDBJ databases">
        <title>Genome sequence of Nitritalea halalkaliphila LW7.</title>
        <authorList>
            <person name="Jangir P.K."/>
            <person name="Singh A."/>
            <person name="Shivaji S."/>
            <person name="Sharma R."/>
        </authorList>
    </citation>
    <scope>NUCLEOTIDE SEQUENCE [LARGE SCALE GENOMIC DNA]</scope>
    <source>
        <strain evidence="9 10">LW7</strain>
    </source>
</reference>
<gene>
    <name evidence="9" type="ORF">A3SI_15366</name>
</gene>
<dbReference type="InterPro" id="IPR011995">
    <property type="entry name" value="OMPdecase_type-2"/>
</dbReference>
<dbReference type="NCBIfam" id="TIGR02127">
    <property type="entry name" value="pyrF_sub2"/>
    <property type="match status" value="1"/>
</dbReference>
<keyword evidence="10" id="KW-1185">Reference proteome</keyword>
<dbReference type="Gene3D" id="3.20.20.70">
    <property type="entry name" value="Aldolase class I"/>
    <property type="match status" value="1"/>
</dbReference>
<keyword evidence="5" id="KW-0456">Lyase</keyword>
<organism evidence="9 10">
    <name type="scientific">Nitritalea halalkaliphila LW7</name>
    <dbReference type="NCBI Taxonomy" id="1189621"/>
    <lineage>
        <taxon>Bacteria</taxon>
        <taxon>Pseudomonadati</taxon>
        <taxon>Bacteroidota</taxon>
        <taxon>Cytophagia</taxon>
        <taxon>Cytophagales</taxon>
        <taxon>Cyclobacteriaceae</taxon>
        <taxon>Nitritalea</taxon>
    </lineage>
</organism>
<keyword evidence="4" id="KW-0665">Pyrimidine biosynthesis</keyword>
<name>I5BZ14_9BACT</name>
<evidence type="ECO:0000256" key="3">
    <source>
        <dbReference type="ARBA" id="ARBA00022793"/>
    </source>
</evidence>
<feature type="domain" description="Orotidine 5'-phosphate decarboxylase" evidence="8">
    <location>
        <begin position="16"/>
        <end position="252"/>
    </location>
</feature>
<comment type="caution">
    <text evidence="9">The sequence shown here is derived from an EMBL/GenBank/DDBJ whole genome shotgun (WGS) entry which is preliminary data.</text>
</comment>
<dbReference type="AlphaFoldDB" id="I5BZ14"/>
<dbReference type="InterPro" id="IPR011060">
    <property type="entry name" value="RibuloseP-bd_barrel"/>
</dbReference>
<evidence type="ECO:0000256" key="7">
    <source>
        <dbReference type="NCBIfam" id="TIGR02127"/>
    </source>
</evidence>
<proteinExistence type="inferred from homology"/>
<dbReference type="PANTHER" id="PTHR43375:SF1">
    <property type="entry name" value="OROTIDINE 5'-PHOSPHATE DECARBOXYLASE"/>
    <property type="match status" value="1"/>
</dbReference>
<dbReference type="UniPathway" id="UPA00070">
    <property type="reaction ID" value="UER00120"/>
</dbReference>
<dbReference type="Pfam" id="PF00215">
    <property type="entry name" value="OMPdecase"/>
    <property type="match status" value="1"/>
</dbReference>
<sequence>MKKSDIVAQMRRKQSCLCVGLDASLEKIPSHLKTEKDPILIFNKRIIDATEPYAVAYKPNVAFYEALGPKGWETLAETLAYIPKDCFTIADAKRGDIGNTAEAYAKAFFDVLDVDSVTLAPYMGADSIQPFLGRLGKWAIVLGLTSNAGSADFQMLTLADGSYVFESVVRQMARLGSPEELMFVVGATRGESIARVRAAAPEHFFLVPGVGAQGGSLEDVIRYGATAEGGVLVNSSRGILYAGSGTDFAQRAETEAKRLQEEMARLFALHGVLQG</sequence>
<dbReference type="STRING" id="1189621.A3SI_15366"/>
<dbReference type="EC" id="4.1.1.23" evidence="7"/>
<evidence type="ECO:0000256" key="4">
    <source>
        <dbReference type="ARBA" id="ARBA00022975"/>
    </source>
</evidence>
<evidence type="ECO:0000256" key="1">
    <source>
        <dbReference type="ARBA" id="ARBA00004861"/>
    </source>
</evidence>